<sequence length="66" mass="7506">MAELSRADQTEQTVFRWPAADRSSMGWYGHAGNYVVRPELRAQLTALSLDLDTRRGCHQHSPLTSY</sequence>
<organism evidence="1 2">
    <name type="scientific">Plakobranchus ocellatus</name>
    <dbReference type="NCBI Taxonomy" id="259542"/>
    <lineage>
        <taxon>Eukaryota</taxon>
        <taxon>Metazoa</taxon>
        <taxon>Spiralia</taxon>
        <taxon>Lophotrochozoa</taxon>
        <taxon>Mollusca</taxon>
        <taxon>Gastropoda</taxon>
        <taxon>Heterobranchia</taxon>
        <taxon>Euthyneura</taxon>
        <taxon>Panpulmonata</taxon>
        <taxon>Sacoglossa</taxon>
        <taxon>Placobranchoidea</taxon>
        <taxon>Plakobranchidae</taxon>
        <taxon>Plakobranchus</taxon>
    </lineage>
</organism>
<protein>
    <submittedName>
        <fullName evidence="1">Uncharacterized protein</fullName>
    </submittedName>
</protein>
<accession>A0AAV4BKG3</accession>
<dbReference type="Proteomes" id="UP000735302">
    <property type="component" value="Unassembled WGS sequence"/>
</dbReference>
<evidence type="ECO:0000313" key="2">
    <source>
        <dbReference type="Proteomes" id="UP000735302"/>
    </source>
</evidence>
<name>A0AAV4BKG3_9GAST</name>
<dbReference type="AlphaFoldDB" id="A0AAV4BKG3"/>
<evidence type="ECO:0000313" key="1">
    <source>
        <dbReference type="EMBL" id="GFO21010.1"/>
    </source>
</evidence>
<comment type="caution">
    <text evidence="1">The sequence shown here is derived from an EMBL/GenBank/DDBJ whole genome shotgun (WGS) entry which is preliminary data.</text>
</comment>
<reference evidence="1 2" key="1">
    <citation type="journal article" date="2021" name="Elife">
        <title>Chloroplast acquisition without the gene transfer in kleptoplastic sea slugs, Plakobranchus ocellatus.</title>
        <authorList>
            <person name="Maeda T."/>
            <person name="Takahashi S."/>
            <person name="Yoshida T."/>
            <person name="Shimamura S."/>
            <person name="Takaki Y."/>
            <person name="Nagai Y."/>
            <person name="Toyoda A."/>
            <person name="Suzuki Y."/>
            <person name="Arimoto A."/>
            <person name="Ishii H."/>
            <person name="Satoh N."/>
            <person name="Nishiyama T."/>
            <person name="Hasebe M."/>
            <person name="Maruyama T."/>
            <person name="Minagawa J."/>
            <person name="Obokata J."/>
            <person name="Shigenobu S."/>
        </authorList>
    </citation>
    <scope>NUCLEOTIDE SEQUENCE [LARGE SCALE GENOMIC DNA]</scope>
</reference>
<gene>
    <name evidence="1" type="ORF">PoB_004751500</name>
</gene>
<proteinExistence type="predicted"/>
<keyword evidence="2" id="KW-1185">Reference proteome</keyword>
<dbReference type="EMBL" id="BLXT01005251">
    <property type="protein sequence ID" value="GFO21010.1"/>
    <property type="molecule type" value="Genomic_DNA"/>
</dbReference>